<dbReference type="EMBL" id="JAVRJZ010000011">
    <property type="protein sequence ID" value="KAK2716824.1"/>
    <property type="molecule type" value="Genomic_DNA"/>
</dbReference>
<evidence type="ECO:0000313" key="4">
    <source>
        <dbReference type="Proteomes" id="UP001187531"/>
    </source>
</evidence>
<protein>
    <submittedName>
        <fullName evidence="3">Uncharacterized protein</fullName>
    </submittedName>
</protein>
<dbReference type="GO" id="GO:0000976">
    <property type="term" value="F:transcription cis-regulatory region binding"/>
    <property type="evidence" value="ECO:0007669"/>
    <property type="project" value="TreeGrafter"/>
</dbReference>
<gene>
    <name evidence="3" type="ORF">QYM36_007092</name>
</gene>
<dbReference type="GO" id="GO:0045944">
    <property type="term" value="P:positive regulation of transcription by RNA polymerase II"/>
    <property type="evidence" value="ECO:0007669"/>
    <property type="project" value="TreeGrafter"/>
</dbReference>
<dbReference type="GO" id="GO:0005737">
    <property type="term" value="C:cytoplasm"/>
    <property type="evidence" value="ECO:0007669"/>
    <property type="project" value="UniProtKB-SubCell"/>
</dbReference>
<accession>A0AA88HV39</accession>
<reference evidence="3" key="1">
    <citation type="submission" date="2023-07" db="EMBL/GenBank/DDBJ databases">
        <title>Chromosome-level genome assembly of Artemia franciscana.</title>
        <authorList>
            <person name="Jo E."/>
        </authorList>
    </citation>
    <scope>NUCLEOTIDE SEQUENCE</scope>
    <source>
        <tissue evidence="3">Whole body</tissue>
    </source>
</reference>
<name>A0AA88HV39_ARTSF</name>
<comment type="caution">
    <text evidence="3">The sequence shown here is derived from an EMBL/GenBank/DDBJ whole genome shotgun (WGS) entry which is preliminary data.</text>
</comment>
<proteinExistence type="predicted"/>
<dbReference type="Proteomes" id="UP001187531">
    <property type="component" value="Unassembled WGS sequence"/>
</dbReference>
<evidence type="ECO:0000313" key="3">
    <source>
        <dbReference type="EMBL" id="KAK2716824.1"/>
    </source>
</evidence>
<comment type="subcellular location">
    <subcellularLocation>
        <location evidence="1">Cytoplasm</location>
    </subcellularLocation>
</comment>
<keyword evidence="2" id="KW-0963">Cytoplasm</keyword>
<sequence length="215" mass="24917">MCLEDKSIVPRFLSQPPAKELGQINNERGQNLVRATPQEVTDHIVRRERKQLEAQLKHDEDDQNKKAKFIEEALGLFEKWRNQLAAQVRPQKRGNSAEVSAEDLDKIKLEEQEVHYFYQAHNGQNIYLHNDCFQMLKHEYGSLQAAPRVLSGTIIQQETYSMTHELRSDLRYLRHLPVTTAFVVVKVELDDVSSAKKRLIISEIVFLNVKNAQEV</sequence>
<keyword evidence="4" id="KW-1185">Reference proteome</keyword>
<organism evidence="3 4">
    <name type="scientific">Artemia franciscana</name>
    <name type="common">Brine shrimp</name>
    <name type="synonym">Artemia sanfranciscana</name>
    <dbReference type="NCBI Taxonomy" id="6661"/>
    <lineage>
        <taxon>Eukaryota</taxon>
        <taxon>Metazoa</taxon>
        <taxon>Ecdysozoa</taxon>
        <taxon>Arthropoda</taxon>
        <taxon>Crustacea</taxon>
        <taxon>Branchiopoda</taxon>
        <taxon>Anostraca</taxon>
        <taxon>Artemiidae</taxon>
        <taxon>Artemia</taxon>
    </lineage>
</organism>
<dbReference type="AlphaFoldDB" id="A0AA88HV39"/>
<dbReference type="PANTHER" id="PTHR12983">
    <property type="entry name" value="RING FINGER 10 FAMILY MEMBER"/>
    <property type="match status" value="1"/>
</dbReference>
<evidence type="ECO:0000256" key="1">
    <source>
        <dbReference type="ARBA" id="ARBA00004496"/>
    </source>
</evidence>
<dbReference type="InterPro" id="IPR039739">
    <property type="entry name" value="MAG2/RNF10"/>
</dbReference>
<dbReference type="PANTHER" id="PTHR12983:SF9">
    <property type="entry name" value="E3 UBIQUITIN-PROTEIN LIGASE RNF10"/>
    <property type="match status" value="1"/>
</dbReference>
<evidence type="ECO:0000256" key="2">
    <source>
        <dbReference type="ARBA" id="ARBA00022490"/>
    </source>
</evidence>